<dbReference type="EMBL" id="BLLF01000005">
    <property type="protein sequence ID" value="GFH05666.1"/>
    <property type="molecule type" value="Genomic_DNA"/>
</dbReference>
<keyword evidence="3" id="KW-1185">Reference proteome</keyword>
<dbReference type="SUPFAM" id="SSF52949">
    <property type="entry name" value="Macro domain-like"/>
    <property type="match status" value="1"/>
</dbReference>
<dbReference type="InterPro" id="IPR002589">
    <property type="entry name" value="Macro_dom"/>
</dbReference>
<protein>
    <submittedName>
        <fullName evidence="2">A1pp-domain-containing protein</fullName>
    </submittedName>
</protein>
<name>A0A699YF04_HAELA</name>
<dbReference type="PROSITE" id="PS51154">
    <property type="entry name" value="MACRO"/>
    <property type="match status" value="1"/>
</dbReference>
<dbReference type="PANTHER" id="PTHR11106">
    <property type="entry name" value="GANGLIOSIDE INDUCED DIFFERENTIATION ASSOCIATED PROTEIN 2-RELATED"/>
    <property type="match status" value="1"/>
</dbReference>
<evidence type="ECO:0000259" key="1">
    <source>
        <dbReference type="PROSITE" id="PS51154"/>
    </source>
</evidence>
<gene>
    <name evidence="2" type="ORF">HaLaN_00165</name>
</gene>
<evidence type="ECO:0000313" key="2">
    <source>
        <dbReference type="EMBL" id="GFH05666.1"/>
    </source>
</evidence>
<evidence type="ECO:0000313" key="3">
    <source>
        <dbReference type="Proteomes" id="UP000485058"/>
    </source>
</evidence>
<sequence>MLVGLRARALQTSGRRAINEVFAAIHQTRSCLKLAIEHELKTIAFPAISTGVYGYPLDDAADVSLRAVLVGAAGGSLSEVHFVLFGADTFSTYVSTATKLFGEPLLDDDVSSEGSGFECRTSRAFRPKRQEL</sequence>
<dbReference type="Gene3D" id="3.40.220.10">
    <property type="entry name" value="Leucine Aminopeptidase, subunit E, domain 1"/>
    <property type="match status" value="1"/>
</dbReference>
<dbReference type="Pfam" id="PF01661">
    <property type="entry name" value="Macro"/>
    <property type="match status" value="1"/>
</dbReference>
<comment type="caution">
    <text evidence="2">The sequence shown here is derived from an EMBL/GenBank/DDBJ whole genome shotgun (WGS) entry which is preliminary data.</text>
</comment>
<accession>A0A699YF04</accession>
<feature type="domain" description="Macro" evidence="1">
    <location>
        <begin position="1"/>
        <end position="101"/>
    </location>
</feature>
<reference evidence="2 3" key="1">
    <citation type="submission" date="2020-02" db="EMBL/GenBank/DDBJ databases">
        <title>Draft genome sequence of Haematococcus lacustris strain NIES-144.</title>
        <authorList>
            <person name="Morimoto D."/>
            <person name="Nakagawa S."/>
            <person name="Yoshida T."/>
            <person name="Sawayama S."/>
        </authorList>
    </citation>
    <scope>NUCLEOTIDE SEQUENCE [LARGE SCALE GENOMIC DNA]</scope>
    <source>
        <strain evidence="2 3">NIES-144</strain>
    </source>
</reference>
<dbReference type="AlphaFoldDB" id="A0A699YF04"/>
<dbReference type="PANTHER" id="PTHR11106:SF27">
    <property type="entry name" value="MACRO DOMAIN-CONTAINING PROTEIN"/>
    <property type="match status" value="1"/>
</dbReference>
<proteinExistence type="predicted"/>
<dbReference type="Proteomes" id="UP000485058">
    <property type="component" value="Unassembled WGS sequence"/>
</dbReference>
<organism evidence="2 3">
    <name type="scientific">Haematococcus lacustris</name>
    <name type="common">Green alga</name>
    <name type="synonym">Haematococcus pluvialis</name>
    <dbReference type="NCBI Taxonomy" id="44745"/>
    <lineage>
        <taxon>Eukaryota</taxon>
        <taxon>Viridiplantae</taxon>
        <taxon>Chlorophyta</taxon>
        <taxon>core chlorophytes</taxon>
        <taxon>Chlorophyceae</taxon>
        <taxon>CS clade</taxon>
        <taxon>Chlamydomonadales</taxon>
        <taxon>Haematococcaceae</taxon>
        <taxon>Haematococcus</taxon>
    </lineage>
</organism>
<dbReference type="InterPro" id="IPR043472">
    <property type="entry name" value="Macro_dom-like"/>
</dbReference>